<dbReference type="Gramene" id="KCW61003">
    <property type="protein sequence ID" value="KCW61003"/>
    <property type="gene ID" value="EUGRSUZ_H03760"/>
</dbReference>
<sequence length="211" mass="24146">MLHNVTFKKHLKQKLKRKVYCDGFLSLCTSTGKVMPYDGSEQLSECRILKNDEVICSEFWLSFWCEVHYDPLYKIQDAPITEKETLDILEEAGRSRCCDLQEMGTKFIPSLYLTYIDSAFQIAQLALQCLQMTPNERPSRTIVVAELESVEAAGANRFHGMLEFTYHVILASCDVNQSLLFHTFPFFPGLISGFECSFPLYPVVTRSCLLL</sequence>
<accession>A0A059B4G6</accession>
<reference evidence="1" key="1">
    <citation type="submission" date="2013-07" db="EMBL/GenBank/DDBJ databases">
        <title>The genome of Eucalyptus grandis.</title>
        <authorList>
            <person name="Schmutz J."/>
            <person name="Hayes R."/>
            <person name="Myburg A."/>
            <person name="Tuskan G."/>
            <person name="Grattapaglia D."/>
            <person name="Rokhsar D.S."/>
        </authorList>
    </citation>
    <scope>NUCLEOTIDE SEQUENCE</scope>
    <source>
        <tissue evidence="1">Leaf extractions</tissue>
    </source>
</reference>
<proteinExistence type="predicted"/>
<dbReference type="AlphaFoldDB" id="A0A059B4G6"/>
<name>A0A059B4G6_EUCGR</name>
<evidence type="ECO:0008006" key="2">
    <source>
        <dbReference type="Google" id="ProtNLM"/>
    </source>
</evidence>
<dbReference type="InParanoid" id="A0A059B4G6"/>
<dbReference type="PANTHER" id="PTHR28535">
    <property type="entry name" value="ZINC FINGER GRF-TYPE CONTAINING 1"/>
    <property type="match status" value="1"/>
</dbReference>
<dbReference type="InterPro" id="IPR052800">
    <property type="entry name" value="DNA_Repair_Helicase_ZGRF1"/>
</dbReference>
<evidence type="ECO:0000313" key="1">
    <source>
        <dbReference type="EMBL" id="KCW61003.1"/>
    </source>
</evidence>
<protein>
    <recommendedName>
        <fullName evidence="2">DUF2439 domain-containing protein</fullName>
    </recommendedName>
</protein>
<organism evidence="1">
    <name type="scientific">Eucalyptus grandis</name>
    <name type="common">Flooded gum</name>
    <dbReference type="NCBI Taxonomy" id="71139"/>
    <lineage>
        <taxon>Eukaryota</taxon>
        <taxon>Viridiplantae</taxon>
        <taxon>Streptophyta</taxon>
        <taxon>Embryophyta</taxon>
        <taxon>Tracheophyta</taxon>
        <taxon>Spermatophyta</taxon>
        <taxon>Magnoliopsida</taxon>
        <taxon>eudicotyledons</taxon>
        <taxon>Gunneridae</taxon>
        <taxon>Pentapetalae</taxon>
        <taxon>rosids</taxon>
        <taxon>malvids</taxon>
        <taxon>Myrtales</taxon>
        <taxon>Myrtaceae</taxon>
        <taxon>Myrtoideae</taxon>
        <taxon>Eucalypteae</taxon>
        <taxon>Eucalyptus</taxon>
    </lineage>
</organism>
<dbReference type="EMBL" id="KK198760">
    <property type="protein sequence ID" value="KCW61003.1"/>
    <property type="molecule type" value="Genomic_DNA"/>
</dbReference>
<dbReference type="PANTHER" id="PTHR28535:SF1">
    <property type="entry name" value="PROTEIN ZGRF1"/>
    <property type="match status" value="1"/>
</dbReference>
<gene>
    <name evidence="1" type="ORF">EUGRSUZ_H03760</name>
</gene>